<keyword evidence="1" id="KW-1133">Transmembrane helix</keyword>
<feature type="transmembrane region" description="Helical" evidence="1">
    <location>
        <begin position="51"/>
        <end position="72"/>
    </location>
</feature>
<dbReference type="Proteomes" id="UP001176961">
    <property type="component" value="Unassembled WGS sequence"/>
</dbReference>
<accession>A0AA36H4S6</accession>
<gene>
    <name evidence="2" type="ORF">CYNAS_LOCUS15546</name>
</gene>
<comment type="caution">
    <text evidence="2">The sequence shown here is derived from an EMBL/GenBank/DDBJ whole genome shotgun (WGS) entry which is preliminary data.</text>
</comment>
<protein>
    <submittedName>
        <fullName evidence="2">Uncharacterized protein</fullName>
    </submittedName>
</protein>
<name>A0AA36H4S6_CYLNA</name>
<feature type="transmembrane region" description="Helical" evidence="1">
    <location>
        <begin position="93"/>
        <end position="113"/>
    </location>
</feature>
<dbReference type="AlphaFoldDB" id="A0AA36H4S6"/>
<evidence type="ECO:0000313" key="2">
    <source>
        <dbReference type="EMBL" id="CAJ0603563.1"/>
    </source>
</evidence>
<evidence type="ECO:0000313" key="3">
    <source>
        <dbReference type="Proteomes" id="UP001176961"/>
    </source>
</evidence>
<dbReference type="EMBL" id="CATQJL010000305">
    <property type="protein sequence ID" value="CAJ0603563.1"/>
    <property type="molecule type" value="Genomic_DNA"/>
</dbReference>
<sequence>MPSDEFQDTTQTISNVPNFKSISDSIFSSEERVPAICFRTYHPPIRLALALHRWGCVVLPAFMYIVAAILILKKSSTRWSSQAKRLTKQESSKIKKATVTMALSTVNAVFLLLVPDVILYFHFFDSEVMVFILFSLILNKVGSYPSIVEGE</sequence>
<keyword evidence="1" id="KW-0472">Membrane</keyword>
<proteinExistence type="predicted"/>
<keyword evidence="3" id="KW-1185">Reference proteome</keyword>
<keyword evidence="1" id="KW-0812">Transmembrane</keyword>
<organism evidence="2 3">
    <name type="scientific">Cylicocyclus nassatus</name>
    <name type="common">Nematode worm</name>
    <dbReference type="NCBI Taxonomy" id="53992"/>
    <lineage>
        <taxon>Eukaryota</taxon>
        <taxon>Metazoa</taxon>
        <taxon>Ecdysozoa</taxon>
        <taxon>Nematoda</taxon>
        <taxon>Chromadorea</taxon>
        <taxon>Rhabditida</taxon>
        <taxon>Rhabditina</taxon>
        <taxon>Rhabditomorpha</taxon>
        <taxon>Strongyloidea</taxon>
        <taxon>Strongylidae</taxon>
        <taxon>Cylicocyclus</taxon>
    </lineage>
</organism>
<reference evidence="2" key="1">
    <citation type="submission" date="2023-07" db="EMBL/GenBank/DDBJ databases">
        <authorList>
            <consortium name="CYATHOMIX"/>
        </authorList>
    </citation>
    <scope>NUCLEOTIDE SEQUENCE</scope>
    <source>
        <strain evidence="2">N/A</strain>
    </source>
</reference>
<evidence type="ECO:0000256" key="1">
    <source>
        <dbReference type="SAM" id="Phobius"/>
    </source>
</evidence>